<evidence type="ECO:0000313" key="2">
    <source>
        <dbReference type="EMBL" id="PNJ57454.1"/>
    </source>
</evidence>
<dbReference type="EMBL" id="NDHI03003419">
    <property type="protein sequence ID" value="PNJ57454.1"/>
    <property type="molecule type" value="Genomic_DNA"/>
</dbReference>
<reference evidence="2" key="1">
    <citation type="submission" date="2017-12" db="EMBL/GenBank/DDBJ databases">
        <title>High-resolution comparative analysis of great ape genomes.</title>
        <authorList>
            <person name="Pollen A."/>
            <person name="Hastie A."/>
            <person name="Hormozdiari F."/>
            <person name="Dougherty M."/>
            <person name="Liu R."/>
            <person name="Chaisson M."/>
            <person name="Hoppe E."/>
            <person name="Hill C."/>
            <person name="Pang A."/>
            <person name="Hillier L."/>
            <person name="Baker C."/>
            <person name="Armstrong J."/>
            <person name="Shendure J."/>
            <person name="Paten B."/>
            <person name="Wilson R."/>
            <person name="Chao H."/>
            <person name="Schneider V."/>
            <person name="Ventura M."/>
            <person name="Kronenberg Z."/>
            <person name="Murali S."/>
            <person name="Gordon D."/>
            <person name="Cantsilieris S."/>
            <person name="Munson K."/>
            <person name="Nelson B."/>
            <person name="Raja A."/>
            <person name="Underwood J."/>
            <person name="Diekhans M."/>
            <person name="Fiddes I."/>
            <person name="Haussler D."/>
            <person name="Eichler E."/>
        </authorList>
    </citation>
    <scope>NUCLEOTIDE SEQUENCE [LARGE SCALE GENOMIC DNA]</scope>
    <source>
        <strain evidence="2">Susie</strain>
    </source>
</reference>
<accession>A0A2J8VIV0</accession>
<dbReference type="GO" id="GO:0042984">
    <property type="term" value="P:regulation of amyloid precursor protein biosynthetic process"/>
    <property type="evidence" value="ECO:0007669"/>
    <property type="project" value="TreeGrafter"/>
</dbReference>
<dbReference type="AlphaFoldDB" id="A0A2J8VIV0"/>
<name>A0A2J8VIV0_PONAB</name>
<dbReference type="GO" id="GO:0005783">
    <property type="term" value="C:endoplasmic reticulum"/>
    <property type="evidence" value="ECO:0007669"/>
    <property type="project" value="TreeGrafter"/>
</dbReference>
<organism evidence="2">
    <name type="scientific">Pongo abelii</name>
    <name type="common">Sumatran orangutan</name>
    <name type="synonym">Pongo pygmaeus abelii</name>
    <dbReference type="NCBI Taxonomy" id="9601"/>
    <lineage>
        <taxon>Eukaryota</taxon>
        <taxon>Metazoa</taxon>
        <taxon>Chordata</taxon>
        <taxon>Craniata</taxon>
        <taxon>Vertebrata</taxon>
        <taxon>Euteleostomi</taxon>
        <taxon>Mammalia</taxon>
        <taxon>Eutheria</taxon>
        <taxon>Euarchontoglires</taxon>
        <taxon>Primates</taxon>
        <taxon>Haplorrhini</taxon>
        <taxon>Catarrhini</taxon>
        <taxon>Hominidae</taxon>
        <taxon>Pongo</taxon>
    </lineage>
</organism>
<dbReference type="PANTHER" id="PTHR12178">
    <property type="entry name" value="EF-HAND DOMAIN-CONTAINING PROTEIN"/>
    <property type="match status" value="1"/>
</dbReference>
<evidence type="ECO:0000256" key="1">
    <source>
        <dbReference type="SAM" id="MobiDB-lite"/>
    </source>
</evidence>
<comment type="caution">
    <text evidence="2">The sequence shown here is derived from an EMBL/GenBank/DDBJ whole genome shotgun (WGS) entry which is preliminary data.</text>
</comment>
<feature type="non-terminal residue" evidence="2">
    <location>
        <position position="1"/>
    </location>
</feature>
<dbReference type="InterPro" id="IPR039862">
    <property type="entry name" value="NECAB1/2/3"/>
</dbReference>
<dbReference type="PANTHER" id="PTHR12178:SF3">
    <property type="entry name" value="N-TERMINAL EF-HAND CALCIUM-BINDING PROTEIN 3"/>
    <property type="match status" value="1"/>
</dbReference>
<sequence>QNYFADGVLSPGELQELFSGIDGHLTDNLETEKLCDYFSEHLGVYRPVLAALESLNRAVLAAMDATKLVSRVADGGGSTVRQRASAVLWDPPQS</sequence>
<protein>
    <submittedName>
        <fullName evidence="2">NECAB3 isoform 20</fullName>
    </submittedName>
</protein>
<dbReference type="GO" id="GO:0000137">
    <property type="term" value="C:Golgi cis cisterna"/>
    <property type="evidence" value="ECO:0007669"/>
    <property type="project" value="TreeGrafter"/>
</dbReference>
<feature type="region of interest" description="Disordered" evidence="1">
    <location>
        <begin position="75"/>
        <end position="94"/>
    </location>
</feature>
<gene>
    <name evidence="2" type="ORF">CR201_G0018577</name>
</gene>
<proteinExistence type="predicted"/>